<organism evidence="1 2">
    <name type="scientific">Paraburkholderia caledonica</name>
    <dbReference type="NCBI Taxonomy" id="134536"/>
    <lineage>
        <taxon>Bacteria</taxon>
        <taxon>Pseudomonadati</taxon>
        <taxon>Pseudomonadota</taxon>
        <taxon>Betaproteobacteria</taxon>
        <taxon>Burkholderiales</taxon>
        <taxon>Burkholderiaceae</taxon>
        <taxon>Paraburkholderia</taxon>
    </lineage>
</organism>
<sequence>MQLGVALVEAMDRAIALNPNVAGQESEPFVFDSKIYGHSTVKNALKAAQHNKCAYCEANFSGNASGDVEHFRPKAFSQQSKGAAKLYPGYYWLAYEWSNLLYACELCNRPVKRNLFPLRDPNARARLSADDVSGETPLLIDPAGPTNPREHIRFRKNKPYGITEKGRETVKTLGLDRSQLDDSRLRHIRMVECLRTLANLDAVNPEVIVAIQRARAELALLIKPEAPFSAMTQDLLTV</sequence>
<evidence type="ECO:0000313" key="2">
    <source>
        <dbReference type="Proteomes" id="UP001229486"/>
    </source>
</evidence>
<name>A0AB73IAY8_9BURK</name>
<dbReference type="Gene3D" id="1.10.30.50">
    <property type="match status" value="1"/>
</dbReference>
<gene>
    <name evidence="1" type="ORF">J2793_000874</name>
</gene>
<reference evidence="1" key="1">
    <citation type="submission" date="2023-07" db="EMBL/GenBank/DDBJ databases">
        <title>Sorghum-associated microbial communities from plants grown in Nebraska, USA.</title>
        <authorList>
            <person name="Schachtman D."/>
        </authorList>
    </citation>
    <scope>NUCLEOTIDE SEQUENCE</scope>
    <source>
        <strain evidence="1">DS1061</strain>
    </source>
</reference>
<evidence type="ECO:0000313" key="1">
    <source>
        <dbReference type="EMBL" id="MDP9645452.1"/>
    </source>
</evidence>
<dbReference type="Proteomes" id="UP001229486">
    <property type="component" value="Unassembled WGS sequence"/>
</dbReference>
<dbReference type="AlphaFoldDB" id="A0AB73IAY8"/>
<protein>
    <submittedName>
        <fullName evidence="1">Uncharacterized protein (TIGR02646 family)</fullName>
    </submittedName>
</protein>
<accession>A0AB73IAY8</accession>
<comment type="caution">
    <text evidence="1">The sequence shown here is derived from an EMBL/GenBank/DDBJ whole genome shotgun (WGS) entry which is preliminary data.</text>
</comment>
<dbReference type="RefSeq" id="WP_392392737.1">
    <property type="nucleotide sequence ID" value="NZ_JAURTK010000001.1"/>
</dbReference>
<dbReference type="EMBL" id="JAURTK010000001">
    <property type="protein sequence ID" value="MDP9645452.1"/>
    <property type="molecule type" value="Genomic_DNA"/>
</dbReference>
<proteinExistence type="predicted"/>